<evidence type="ECO:0000256" key="2">
    <source>
        <dbReference type="ARBA" id="ARBA00022448"/>
    </source>
</evidence>
<protein>
    <submittedName>
        <fullName evidence="10">TonB-dependent receptor</fullName>
    </submittedName>
</protein>
<dbReference type="GO" id="GO:0015344">
    <property type="term" value="F:siderophore uptake transmembrane transporter activity"/>
    <property type="evidence" value="ECO:0007669"/>
    <property type="project" value="TreeGrafter"/>
</dbReference>
<evidence type="ECO:0000259" key="9">
    <source>
        <dbReference type="Pfam" id="PF00593"/>
    </source>
</evidence>
<dbReference type="AlphaFoldDB" id="A0AAW7XFH0"/>
<keyword evidence="3 8" id="KW-1134">Transmembrane beta strand</keyword>
<sequence length="79" mass="8891">RYKPAENGSVYFGAGNSFNPMAEDLTANTRTYSNMHNLDPEKTTSYEVGTKWELLDSKLYVSGALFRTDKTNSLTDDPF</sequence>
<comment type="caution">
    <text evidence="10">The sequence shown here is derived from an EMBL/GenBank/DDBJ whole genome shotgun (WGS) entry which is preliminary data.</text>
</comment>
<evidence type="ECO:0000313" key="11">
    <source>
        <dbReference type="Proteomes" id="UP001169760"/>
    </source>
</evidence>
<name>A0AAW7XFH0_9GAMM</name>
<dbReference type="EMBL" id="JAUOPB010000541">
    <property type="protein sequence ID" value="MDO6425276.1"/>
    <property type="molecule type" value="Genomic_DNA"/>
</dbReference>
<dbReference type="RefSeq" id="WP_303494760.1">
    <property type="nucleotide sequence ID" value="NZ_JAUOPB010000541.1"/>
</dbReference>
<comment type="subcellular location">
    <subcellularLocation>
        <location evidence="1 8">Cell outer membrane</location>
        <topology evidence="1 8">Multi-pass membrane protein</topology>
    </subcellularLocation>
</comment>
<evidence type="ECO:0000256" key="4">
    <source>
        <dbReference type="ARBA" id="ARBA00022692"/>
    </source>
</evidence>
<dbReference type="InterPro" id="IPR036942">
    <property type="entry name" value="Beta-barrel_TonB_sf"/>
</dbReference>
<evidence type="ECO:0000256" key="8">
    <source>
        <dbReference type="PROSITE-ProRule" id="PRU01360"/>
    </source>
</evidence>
<dbReference type="SUPFAM" id="SSF56935">
    <property type="entry name" value="Porins"/>
    <property type="match status" value="1"/>
</dbReference>
<evidence type="ECO:0000256" key="6">
    <source>
        <dbReference type="ARBA" id="ARBA00023136"/>
    </source>
</evidence>
<keyword evidence="6 8" id="KW-0472">Membrane</keyword>
<proteinExistence type="inferred from homology"/>
<keyword evidence="4 8" id="KW-0812">Transmembrane</keyword>
<feature type="non-terminal residue" evidence="10">
    <location>
        <position position="1"/>
    </location>
</feature>
<dbReference type="PROSITE" id="PS52016">
    <property type="entry name" value="TONB_DEPENDENT_REC_3"/>
    <property type="match status" value="1"/>
</dbReference>
<dbReference type="PANTHER" id="PTHR32552:SF83">
    <property type="entry name" value="BLR3904 PROTEIN"/>
    <property type="match status" value="1"/>
</dbReference>
<gene>
    <name evidence="10" type="ORF">Q4521_22570</name>
</gene>
<evidence type="ECO:0000256" key="5">
    <source>
        <dbReference type="ARBA" id="ARBA00023077"/>
    </source>
</evidence>
<accession>A0AAW7XFH0</accession>
<organism evidence="10 11">
    <name type="scientific">Saccharophagus degradans</name>
    <dbReference type="NCBI Taxonomy" id="86304"/>
    <lineage>
        <taxon>Bacteria</taxon>
        <taxon>Pseudomonadati</taxon>
        <taxon>Pseudomonadota</taxon>
        <taxon>Gammaproteobacteria</taxon>
        <taxon>Cellvibrionales</taxon>
        <taxon>Cellvibrionaceae</taxon>
        <taxon>Saccharophagus</taxon>
    </lineage>
</organism>
<dbReference type="Gene3D" id="2.40.170.20">
    <property type="entry name" value="TonB-dependent receptor, beta-barrel domain"/>
    <property type="match status" value="1"/>
</dbReference>
<keyword evidence="2 8" id="KW-0813">Transport</keyword>
<dbReference type="InterPro" id="IPR039426">
    <property type="entry name" value="TonB-dep_rcpt-like"/>
</dbReference>
<evidence type="ECO:0000256" key="1">
    <source>
        <dbReference type="ARBA" id="ARBA00004571"/>
    </source>
</evidence>
<evidence type="ECO:0000256" key="7">
    <source>
        <dbReference type="ARBA" id="ARBA00023237"/>
    </source>
</evidence>
<feature type="non-terminal residue" evidence="10">
    <location>
        <position position="79"/>
    </location>
</feature>
<keyword evidence="5" id="KW-0798">TonB box</keyword>
<dbReference type="InterPro" id="IPR000531">
    <property type="entry name" value="Beta-barrel_TonB"/>
</dbReference>
<dbReference type="Pfam" id="PF00593">
    <property type="entry name" value="TonB_dep_Rec_b-barrel"/>
    <property type="match status" value="1"/>
</dbReference>
<dbReference type="Proteomes" id="UP001169760">
    <property type="component" value="Unassembled WGS sequence"/>
</dbReference>
<feature type="domain" description="TonB-dependent receptor-like beta-barrel" evidence="9">
    <location>
        <begin position="1"/>
        <end position="78"/>
    </location>
</feature>
<dbReference type="GO" id="GO:0009279">
    <property type="term" value="C:cell outer membrane"/>
    <property type="evidence" value="ECO:0007669"/>
    <property type="project" value="UniProtKB-SubCell"/>
</dbReference>
<dbReference type="PANTHER" id="PTHR32552">
    <property type="entry name" value="FERRICHROME IRON RECEPTOR-RELATED"/>
    <property type="match status" value="1"/>
</dbReference>
<evidence type="ECO:0000313" key="10">
    <source>
        <dbReference type="EMBL" id="MDO6425276.1"/>
    </source>
</evidence>
<keyword evidence="10" id="KW-0675">Receptor</keyword>
<keyword evidence="7 8" id="KW-0998">Cell outer membrane</keyword>
<reference evidence="10" key="1">
    <citation type="submission" date="2023-07" db="EMBL/GenBank/DDBJ databases">
        <title>Genome content predicts the carbon catabolic preferences of heterotrophic bacteria.</title>
        <authorList>
            <person name="Gralka M."/>
        </authorList>
    </citation>
    <scope>NUCLEOTIDE SEQUENCE</scope>
    <source>
        <strain evidence="10">I3M17_2</strain>
    </source>
</reference>
<comment type="similarity">
    <text evidence="8">Belongs to the TonB-dependent receptor family.</text>
</comment>
<evidence type="ECO:0000256" key="3">
    <source>
        <dbReference type="ARBA" id="ARBA00022452"/>
    </source>
</evidence>